<protein>
    <submittedName>
        <fullName evidence="1">Uncharacterized protein</fullName>
    </submittedName>
</protein>
<name>A0A4Y2I590_ARAVE</name>
<gene>
    <name evidence="1" type="ORF">AVEN_162533_1</name>
</gene>
<dbReference type="Proteomes" id="UP000499080">
    <property type="component" value="Unassembled WGS sequence"/>
</dbReference>
<accession>A0A4Y2I590</accession>
<proteinExistence type="predicted"/>
<evidence type="ECO:0000313" key="1">
    <source>
        <dbReference type="EMBL" id="GBM72754.1"/>
    </source>
</evidence>
<keyword evidence="2" id="KW-1185">Reference proteome</keyword>
<organism evidence="1 2">
    <name type="scientific">Araneus ventricosus</name>
    <name type="common">Orbweaver spider</name>
    <name type="synonym">Epeira ventricosa</name>
    <dbReference type="NCBI Taxonomy" id="182803"/>
    <lineage>
        <taxon>Eukaryota</taxon>
        <taxon>Metazoa</taxon>
        <taxon>Ecdysozoa</taxon>
        <taxon>Arthropoda</taxon>
        <taxon>Chelicerata</taxon>
        <taxon>Arachnida</taxon>
        <taxon>Araneae</taxon>
        <taxon>Araneomorphae</taxon>
        <taxon>Entelegynae</taxon>
        <taxon>Araneoidea</taxon>
        <taxon>Araneidae</taxon>
        <taxon>Araneus</taxon>
    </lineage>
</organism>
<evidence type="ECO:0000313" key="2">
    <source>
        <dbReference type="Proteomes" id="UP000499080"/>
    </source>
</evidence>
<dbReference type="EMBL" id="BGPR01002397">
    <property type="protein sequence ID" value="GBM72754.1"/>
    <property type="molecule type" value="Genomic_DNA"/>
</dbReference>
<reference evidence="1 2" key="1">
    <citation type="journal article" date="2019" name="Sci. Rep.">
        <title>Orb-weaving spider Araneus ventricosus genome elucidates the spidroin gene catalogue.</title>
        <authorList>
            <person name="Kono N."/>
            <person name="Nakamura H."/>
            <person name="Ohtoshi R."/>
            <person name="Moran D.A.P."/>
            <person name="Shinohara A."/>
            <person name="Yoshida Y."/>
            <person name="Fujiwara M."/>
            <person name="Mori M."/>
            <person name="Tomita M."/>
            <person name="Arakawa K."/>
        </authorList>
    </citation>
    <scope>NUCLEOTIDE SEQUENCE [LARGE SCALE GENOMIC DNA]</scope>
</reference>
<dbReference type="AlphaFoldDB" id="A0A4Y2I590"/>
<comment type="caution">
    <text evidence="1">The sequence shown here is derived from an EMBL/GenBank/DDBJ whole genome shotgun (WGS) entry which is preliminary data.</text>
</comment>
<sequence length="134" mass="14656">MAFAISALMTPLKAEAHFHSQMDGTNLCLRNEMTPAEPLAGTVAAHLVAGRCQSRGSLSLQFGRLRNGLFTDWSEVMASVKTQVFRMQSGLRASFVQLILSESIRAAALFKKFHSHGNGIFAKRTTSMGLQLRS</sequence>